<gene>
    <name evidence="1" type="ORF">MNOR_LOCUS40153</name>
</gene>
<keyword evidence="2" id="KW-1185">Reference proteome</keyword>
<name>A0AAV2ST86_MEGNR</name>
<organism evidence="1 2">
    <name type="scientific">Meganyctiphanes norvegica</name>
    <name type="common">Northern krill</name>
    <name type="synonym">Thysanopoda norvegica</name>
    <dbReference type="NCBI Taxonomy" id="48144"/>
    <lineage>
        <taxon>Eukaryota</taxon>
        <taxon>Metazoa</taxon>
        <taxon>Ecdysozoa</taxon>
        <taxon>Arthropoda</taxon>
        <taxon>Crustacea</taxon>
        <taxon>Multicrustacea</taxon>
        <taxon>Malacostraca</taxon>
        <taxon>Eumalacostraca</taxon>
        <taxon>Eucarida</taxon>
        <taxon>Euphausiacea</taxon>
        <taxon>Euphausiidae</taxon>
        <taxon>Meganyctiphanes</taxon>
    </lineage>
</organism>
<dbReference type="Proteomes" id="UP001497623">
    <property type="component" value="Unassembled WGS sequence"/>
</dbReference>
<evidence type="ECO:0000313" key="2">
    <source>
        <dbReference type="Proteomes" id="UP001497623"/>
    </source>
</evidence>
<evidence type="ECO:0000313" key="1">
    <source>
        <dbReference type="EMBL" id="CAL4236010.1"/>
    </source>
</evidence>
<proteinExistence type="predicted"/>
<feature type="non-terminal residue" evidence="1">
    <location>
        <position position="1"/>
    </location>
</feature>
<accession>A0AAV2ST86</accession>
<reference evidence="1 2" key="1">
    <citation type="submission" date="2024-05" db="EMBL/GenBank/DDBJ databases">
        <authorList>
            <person name="Wallberg A."/>
        </authorList>
    </citation>
    <scope>NUCLEOTIDE SEQUENCE [LARGE SCALE GENOMIC DNA]</scope>
</reference>
<comment type="caution">
    <text evidence="1">The sequence shown here is derived from an EMBL/GenBank/DDBJ whole genome shotgun (WGS) entry which is preliminary data.</text>
</comment>
<dbReference type="EMBL" id="CAXKWB010116599">
    <property type="protein sequence ID" value="CAL4236010.1"/>
    <property type="molecule type" value="Genomic_DNA"/>
</dbReference>
<protein>
    <recommendedName>
        <fullName evidence="3">HTH CENPB-type domain-containing protein</fullName>
    </recommendedName>
</protein>
<evidence type="ECO:0008006" key="3">
    <source>
        <dbReference type="Google" id="ProtNLM"/>
    </source>
</evidence>
<sequence length="129" mass="15305">SIKAGHWPQILHLRNHPETQAGDKYPEKKGHKVTGRILTNQEEEVLVTWINKCQRAMPVTRLNVLKALEDILEKEQEEFPGFIRNCMKDPRSTHEVWWRGFRLRFPNLSYRCIEALSKDRKILSEMVIR</sequence>
<dbReference type="AlphaFoldDB" id="A0AAV2ST86"/>